<dbReference type="PANTHER" id="PTHR16026:SF0">
    <property type="entry name" value="CARTILAGE ACIDIC PROTEIN 1"/>
    <property type="match status" value="1"/>
</dbReference>
<dbReference type="GO" id="GO:0007155">
    <property type="term" value="P:cell adhesion"/>
    <property type="evidence" value="ECO:0007669"/>
    <property type="project" value="InterPro"/>
</dbReference>
<dbReference type="PRINTS" id="PR01185">
    <property type="entry name" value="INTEGRINA"/>
</dbReference>
<keyword evidence="1" id="KW-0732">Signal</keyword>
<dbReference type="SUPFAM" id="SSF69318">
    <property type="entry name" value="Integrin alpha N-terminal domain"/>
    <property type="match status" value="2"/>
</dbReference>
<evidence type="ECO:0000313" key="4">
    <source>
        <dbReference type="EMBL" id="TMR40683.1"/>
    </source>
</evidence>
<dbReference type="InterPro" id="IPR000413">
    <property type="entry name" value="Integrin_alpha"/>
</dbReference>
<keyword evidence="5" id="KW-1185">Reference proteome</keyword>
<dbReference type="GO" id="GO:0008305">
    <property type="term" value="C:integrin complex"/>
    <property type="evidence" value="ECO:0007669"/>
    <property type="project" value="InterPro"/>
</dbReference>
<dbReference type="PANTHER" id="PTHR16026">
    <property type="entry name" value="CARTILAGE ACIDIC PROTEIN 1"/>
    <property type="match status" value="1"/>
</dbReference>
<dbReference type="SMART" id="SM00191">
    <property type="entry name" value="Int_alpha"/>
    <property type="match status" value="3"/>
</dbReference>
<evidence type="ECO:0000256" key="2">
    <source>
        <dbReference type="ARBA" id="ARBA00022737"/>
    </source>
</evidence>
<comment type="caution">
    <text evidence="4">The sequence shown here is derived from an EMBL/GenBank/DDBJ whole genome shotgun (WGS) entry which is preliminary data.</text>
</comment>
<protein>
    <submittedName>
        <fullName evidence="4">VCBS repeat-containing protein</fullName>
    </submittedName>
</protein>
<dbReference type="OrthoDB" id="9816120at2"/>
<reference evidence="4 5" key="1">
    <citation type="submission" date="2019-05" db="EMBL/GenBank/DDBJ databases">
        <title>Draft genome sequence of Actinomadura geliboluensis A8036.</title>
        <authorList>
            <person name="Saricaoglu S."/>
            <person name="Isik K."/>
        </authorList>
    </citation>
    <scope>NUCLEOTIDE SEQUENCE [LARGE SCALE GENOMIC DNA]</scope>
    <source>
        <strain evidence="4 5">A8036</strain>
    </source>
</reference>
<name>A0A5S4H629_9ACTN</name>
<accession>A0A5S4H629</accession>
<keyword evidence="3" id="KW-0325">Glycoprotein</keyword>
<dbReference type="InterPro" id="IPR013517">
    <property type="entry name" value="FG-GAP"/>
</dbReference>
<dbReference type="InterPro" id="IPR028994">
    <property type="entry name" value="Integrin_alpha_N"/>
</dbReference>
<gene>
    <name evidence="4" type="ORF">ETD96_09425</name>
</gene>
<proteinExistence type="predicted"/>
<sequence>MGRPRPQRRGGRVISLLRSRLVQICSLALILAAWQLAGLPGASGTEKARLAQPFAFDRAALNGTEMPRQVRAVAPAYRHIRHWISAVGAAVAVADIDGNGRPDDVCLVDPRDDSVRLLPAPGTGARMAPRTLVPTGLPFDATMAPTVCTPGDFNEDGRTDVMVSYWGRSPVLFLRTPAALGDPAAFRPQELVSPRQVWSTDAVSVADVDGDGHDDVIVGNYFPDGARVLDTGARQSQLVMQRSMSAAYNGGTNRVLLWRAGQGGDRPSASFTDVPNPFSGPVAHGWTLATGTQDLDGDGLPEVYLANDFGPDRLLRNRSTPGHVRFRVETGVRHLTTPKSKVLGKDSFKGMGVAFSDLNRDGVPDLVVSNITETYGLLESNFVWMSRDKKIFNGGKAAYDDHSEPLGLSRSGWGWDVKVGDFAGDGDPEIVQATGFIKGRTDRWPQLQELAMTNDDLLTNPGAWPHFKPGEDDVSGGDQDPFFVRGTDGRYHDVAERLGLNDDSVGRAIGLADIDHDGRLDFAVANQWGQSYLYRNTRTGRPPYLGLRLVEPAGGCAAGRTAGRAAAGAPTTPAIGAAAVLGDGARGTRTGQVYPANGHGGYSAAELLFGLAPGSSAVSTTLTWRDACGTRHTGEVRLAPGWHTLRLDAAGTIQEVTR</sequence>
<dbReference type="Pfam" id="PF13517">
    <property type="entry name" value="FG-GAP_3"/>
    <property type="match status" value="2"/>
</dbReference>
<dbReference type="InterPro" id="IPR013519">
    <property type="entry name" value="Int_alpha_beta-p"/>
</dbReference>
<keyword evidence="2" id="KW-0677">Repeat</keyword>
<dbReference type="AlphaFoldDB" id="A0A5S4H629"/>
<dbReference type="InterPro" id="IPR027039">
    <property type="entry name" value="Crtac1"/>
</dbReference>
<dbReference type="EMBL" id="VCKZ01000046">
    <property type="protein sequence ID" value="TMR40683.1"/>
    <property type="molecule type" value="Genomic_DNA"/>
</dbReference>
<dbReference type="Gene3D" id="2.130.10.130">
    <property type="entry name" value="Integrin alpha, N-terminal"/>
    <property type="match status" value="2"/>
</dbReference>
<dbReference type="Proteomes" id="UP000305238">
    <property type="component" value="Unassembled WGS sequence"/>
</dbReference>
<evidence type="ECO:0000313" key="5">
    <source>
        <dbReference type="Proteomes" id="UP000305238"/>
    </source>
</evidence>
<evidence type="ECO:0000256" key="3">
    <source>
        <dbReference type="ARBA" id="ARBA00023180"/>
    </source>
</evidence>
<organism evidence="4 5">
    <name type="scientific">Actinomadura geliboluensis</name>
    <dbReference type="NCBI Taxonomy" id="882440"/>
    <lineage>
        <taxon>Bacteria</taxon>
        <taxon>Bacillati</taxon>
        <taxon>Actinomycetota</taxon>
        <taxon>Actinomycetes</taxon>
        <taxon>Streptosporangiales</taxon>
        <taxon>Thermomonosporaceae</taxon>
        <taxon>Actinomadura</taxon>
    </lineage>
</organism>
<evidence type="ECO:0000256" key="1">
    <source>
        <dbReference type="ARBA" id="ARBA00022729"/>
    </source>
</evidence>